<proteinExistence type="predicted"/>
<dbReference type="OrthoDB" id="1748829at2759"/>
<evidence type="ECO:0000313" key="2">
    <source>
        <dbReference type="Proteomes" id="UP000593576"/>
    </source>
</evidence>
<reference evidence="1 2" key="1">
    <citation type="journal article" date="2019" name="Genome Biol. Evol.">
        <title>Insights into the evolution of the New World diploid cottons (Gossypium, subgenus Houzingenia) based on genome sequencing.</title>
        <authorList>
            <person name="Grover C.E."/>
            <person name="Arick M.A. 2nd"/>
            <person name="Thrash A."/>
            <person name="Conover J.L."/>
            <person name="Sanders W.S."/>
            <person name="Peterson D.G."/>
            <person name="Frelichowski J.E."/>
            <person name="Scheffler J.A."/>
            <person name="Scheffler B.E."/>
            <person name="Wendel J.F."/>
        </authorList>
    </citation>
    <scope>NUCLEOTIDE SEQUENCE [LARGE SCALE GENOMIC DNA]</scope>
    <source>
        <strain evidence="1">1</strain>
        <tissue evidence="1">Leaf</tissue>
    </source>
</reference>
<gene>
    <name evidence="1" type="ORF">Goshw_007792</name>
</gene>
<name>A0A7J9L8G0_GOSSC</name>
<keyword evidence="2" id="KW-1185">Reference proteome</keyword>
<accession>A0A7J9L8G0</accession>
<dbReference type="EMBL" id="JABFAF010000005">
    <property type="protein sequence ID" value="MBA0855004.1"/>
    <property type="molecule type" value="Genomic_DNA"/>
</dbReference>
<protein>
    <submittedName>
        <fullName evidence="1">Uncharacterized protein</fullName>
    </submittedName>
</protein>
<organism evidence="1 2">
    <name type="scientific">Gossypium schwendimanii</name>
    <name type="common">Cotton</name>
    <dbReference type="NCBI Taxonomy" id="34291"/>
    <lineage>
        <taxon>Eukaryota</taxon>
        <taxon>Viridiplantae</taxon>
        <taxon>Streptophyta</taxon>
        <taxon>Embryophyta</taxon>
        <taxon>Tracheophyta</taxon>
        <taxon>Spermatophyta</taxon>
        <taxon>Magnoliopsida</taxon>
        <taxon>eudicotyledons</taxon>
        <taxon>Gunneridae</taxon>
        <taxon>Pentapetalae</taxon>
        <taxon>rosids</taxon>
        <taxon>malvids</taxon>
        <taxon>Malvales</taxon>
        <taxon>Malvaceae</taxon>
        <taxon>Malvoideae</taxon>
        <taxon>Gossypium</taxon>
    </lineage>
</organism>
<dbReference type="AlphaFoldDB" id="A0A7J9L8G0"/>
<dbReference type="Proteomes" id="UP000593576">
    <property type="component" value="Unassembled WGS sequence"/>
</dbReference>
<evidence type="ECO:0000313" key="1">
    <source>
        <dbReference type="EMBL" id="MBA0855004.1"/>
    </source>
</evidence>
<sequence>MLLKDFIETKMDYQERRRVECYSYPLSGWAVRVGKWQSLILKTSILKSKELDEGKLFVVPGFPVAGSSGTTRILS</sequence>
<comment type="caution">
    <text evidence="1">The sequence shown here is derived from an EMBL/GenBank/DDBJ whole genome shotgun (WGS) entry which is preliminary data.</text>
</comment>